<evidence type="ECO:0000313" key="5">
    <source>
        <dbReference type="Proteomes" id="UP000535182"/>
    </source>
</evidence>
<dbReference type="SMART" id="SM00028">
    <property type="entry name" value="TPR"/>
    <property type="match status" value="2"/>
</dbReference>
<comment type="caution">
    <text evidence="4">The sequence shown here is derived from an EMBL/GenBank/DDBJ whole genome shotgun (WGS) entry which is preliminary data.</text>
</comment>
<gene>
    <name evidence="4" type="ORF">HDF14_003396</name>
</gene>
<evidence type="ECO:0000256" key="2">
    <source>
        <dbReference type="SAM" id="MobiDB-lite"/>
    </source>
</evidence>
<feature type="signal peptide" evidence="3">
    <location>
        <begin position="1"/>
        <end position="33"/>
    </location>
</feature>
<dbReference type="InterPro" id="IPR019734">
    <property type="entry name" value="TPR_rpt"/>
</dbReference>
<keyword evidence="5" id="KW-1185">Reference proteome</keyword>
<keyword evidence="3" id="KW-0732">Signal</keyword>
<proteinExistence type="predicted"/>
<feature type="compositionally biased region" description="Basic and acidic residues" evidence="2">
    <location>
        <begin position="551"/>
        <end position="564"/>
    </location>
</feature>
<feature type="region of interest" description="Disordered" evidence="2">
    <location>
        <begin position="550"/>
        <end position="603"/>
    </location>
</feature>
<accession>A0A9X0QGH8</accession>
<feature type="region of interest" description="Disordered" evidence="2">
    <location>
        <begin position="32"/>
        <end position="65"/>
    </location>
</feature>
<evidence type="ECO:0000256" key="1">
    <source>
        <dbReference type="SAM" id="Coils"/>
    </source>
</evidence>
<feature type="compositionally biased region" description="Low complexity" evidence="2">
    <location>
        <begin position="32"/>
        <end position="64"/>
    </location>
</feature>
<protein>
    <submittedName>
        <fullName evidence="4">Tetratricopeptide (TPR) repeat protein</fullName>
    </submittedName>
</protein>
<organism evidence="4 5">
    <name type="scientific">Tunturiibacter gelidiferens</name>
    <dbReference type="NCBI Taxonomy" id="3069689"/>
    <lineage>
        <taxon>Bacteria</taxon>
        <taxon>Pseudomonadati</taxon>
        <taxon>Acidobacteriota</taxon>
        <taxon>Terriglobia</taxon>
        <taxon>Terriglobales</taxon>
        <taxon>Acidobacteriaceae</taxon>
        <taxon>Tunturiibacter</taxon>
    </lineage>
</organism>
<dbReference type="RefSeq" id="WP_183978549.1">
    <property type="nucleotide sequence ID" value="NZ_JACHEB010000007.1"/>
</dbReference>
<dbReference type="AlphaFoldDB" id="A0A9X0QGH8"/>
<dbReference type="SUPFAM" id="SSF48452">
    <property type="entry name" value="TPR-like"/>
    <property type="match status" value="1"/>
</dbReference>
<feature type="chain" id="PRO_5040802639" evidence="3">
    <location>
        <begin position="34"/>
        <end position="603"/>
    </location>
</feature>
<dbReference type="EMBL" id="JACHEB010000007">
    <property type="protein sequence ID" value="MBB5329774.1"/>
    <property type="molecule type" value="Genomic_DNA"/>
</dbReference>
<evidence type="ECO:0000256" key="3">
    <source>
        <dbReference type="SAM" id="SignalP"/>
    </source>
</evidence>
<dbReference type="InterPro" id="IPR011990">
    <property type="entry name" value="TPR-like_helical_dom_sf"/>
</dbReference>
<feature type="coiled-coil region" evidence="1">
    <location>
        <begin position="350"/>
        <end position="377"/>
    </location>
</feature>
<sequence>MSFPTKSFFHRHPLLLSLCLASSLLLPSSGLNAQSSSSSSSNPDTAPDAAVPKEPPAKVAPRVAQPEAGGSAITLETSEPLFYLAVALNVCGYDADLANSAPVRLKIRDEINAEVADSAEARTSRDALCGYVRDHTLGDASLNLAQYISLALYLTPPPELTPTVGETELPPDSTQVVNILPLLRTFAEDVHLHAIWIGHRPEYEDLLKRVHDPLTKTVLATNIYLHLPVSSYDGRRFLVLLEPMLAPSTTNARIYSNDYIVVTSPAAEPLGAVHMDDIRHIYLHYEVEPLVYSRATAMERLQPLLKAVQDAPLDYTYKTEIVPLITECLIKAIEDRTMDVGIAKPAKPGAVKQRAEIEQYNAELSTYEHDAEATRRKAVDLAMRQGWVLTEYFYNQIGLMEKDSVSLKEYMGEMVYGMDIERESHHARQIAFLPSGSRDVLRRAPQQLTGLQLAEEKIYKGDLTGASDIATKVLADPNGDHAQAHYVLARVNLMQRQPGAAFADFQEVLDSSKDPRTLAWSHIYLGRLYDVKDDRKKAVAEYQAALTVRDAQPDTKAAAEKGIKEPFVAPKVAQQAKDEDDDDAPLDPSGKAEKDAYRPPPPP</sequence>
<name>A0A9X0QGH8_9BACT</name>
<evidence type="ECO:0000313" key="4">
    <source>
        <dbReference type="EMBL" id="MBB5329774.1"/>
    </source>
</evidence>
<keyword evidence="1" id="KW-0175">Coiled coil</keyword>
<reference evidence="4 5" key="1">
    <citation type="submission" date="2020-08" db="EMBL/GenBank/DDBJ databases">
        <title>Genomic Encyclopedia of Type Strains, Phase IV (KMG-V): Genome sequencing to study the core and pangenomes of soil and plant-associated prokaryotes.</title>
        <authorList>
            <person name="Whitman W."/>
        </authorList>
    </citation>
    <scope>NUCLEOTIDE SEQUENCE [LARGE SCALE GENOMIC DNA]</scope>
    <source>
        <strain evidence="4 5">X5P2</strain>
    </source>
</reference>
<dbReference type="Proteomes" id="UP000535182">
    <property type="component" value="Unassembled WGS sequence"/>
</dbReference>
<dbReference type="Gene3D" id="1.25.40.10">
    <property type="entry name" value="Tetratricopeptide repeat domain"/>
    <property type="match status" value="1"/>
</dbReference>